<evidence type="ECO:0000256" key="2">
    <source>
        <dbReference type="ARBA" id="ARBA00023027"/>
    </source>
</evidence>
<dbReference type="RefSeq" id="WP_074986101.1">
    <property type="nucleotide sequence ID" value="NZ_CADFGN010000014.1"/>
</dbReference>
<dbReference type="EMBL" id="FNZM01000016">
    <property type="protein sequence ID" value="SEK07739.1"/>
    <property type="molecule type" value="Genomic_DNA"/>
</dbReference>
<dbReference type="GO" id="GO:0016491">
    <property type="term" value="F:oxidoreductase activity"/>
    <property type="evidence" value="ECO:0007669"/>
    <property type="project" value="UniProtKB-KW"/>
</dbReference>
<keyword evidence="2" id="KW-0520">NAD</keyword>
<dbReference type="PANTHER" id="PTHR43333:SF1">
    <property type="entry name" value="D-ISOMER SPECIFIC 2-HYDROXYACID DEHYDROGENASE NAD-BINDING DOMAIN-CONTAINING PROTEIN"/>
    <property type="match status" value="1"/>
</dbReference>
<dbReference type="SUPFAM" id="SSF51735">
    <property type="entry name" value="NAD(P)-binding Rossmann-fold domains"/>
    <property type="match status" value="1"/>
</dbReference>
<dbReference type="Proteomes" id="UP000183529">
    <property type="component" value="Unassembled WGS sequence"/>
</dbReference>
<evidence type="ECO:0000313" key="4">
    <source>
        <dbReference type="EMBL" id="SEK07739.1"/>
    </source>
</evidence>
<dbReference type="InterPro" id="IPR036291">
    <property type="entry name" value="NAD(P)-bd_dom_sf"/>
</dbReference>
<name>A0AAQ1JWK3_9BURK</name>
<comment type="caution">
    <text evidence="4">The sequence shown here is derived from an EMBL/GenBank/DDBJ whole genome shotgun (WGS) entry which is preliminary data.</text>
</comment>
<organism evidence="4 5">
    <name type="scientific">Paraburkholderia tropica</name>
    <dbReference type="NCBI Taxonomy" id="92647"/>
    <lineage>
        <taxon>Bacteria</taxon>
        <taxon>Pseudomonadati</taxon>
        <taxon>Pseudomonadota</taxon>
        <taxon>Betaproteobacteria</taxon>
        <taxon>Burkholderiales</taxon>
        <taxon>Burkholderiaceae</taxon>
        <taxon>Paraburkholderia</taxon>
    </lineage>
</organism>
<dbReference type="InterPro" id="IPR006140">
    <property type="entry name" value="D-isomer_DH_NAD-bd"/>
</dbReference>
<dbReference type="Pfam" id="PF02826">
    <property type="entry name" value="2-Hacid_dh_C"/>
    <property type="match status" value="1"/>
</dbReference>
<proteinExistence type="predicted"/>
<feature type="domain" description="D-isomer specific 2-hydroxyacid dehydrogenase NAD-binding" evidence="3">
    <location>
        <begin position="102"/>
        <end position="272"/>
    </location>
</feature>
<protein>
    <submittedName>
        <fullName evidence="4">Glyoxylate/hydroxypyruvate reductase A</fullName>
    </submittedName>
</protein>
<reference evidence="4 5" key="1">
    <citation type="submission" date="2016-10" db="EMBL/GenBank/DDBJ databases">
        <authorList>
            <person name="Varghese N."/>
            <person name="Submissions S."/>
        </authorList>
    </citation>
    <scope>NUCLEOTIDE SEQUENCE [LARGE SCALE GENOMIC DNA]</scope>
    <source>
        <strain evidence="4 5">LMG 22274</strain>
    </source>
</reference>
<evidence type="ECO:0000256" key="1">
    <source>
        <dbReference type="ARBA" id="ARBA00023002"/>
    </source>
</evidence>
<dbReference type="CDD" id="cd12164">
    <property type="entry name" value="GDH_like_2"/>
    <property type="match status" value="1"/>
</dbReference>
<gene>
    <name evidence="4" type="ORF">SAMN05216550_11665</name>
</gene>
<dbReference type="PANTHER" id="PTHR43333">
    <property type="entry name" value="2-HACID_DH_C DOMAIN-CONTAINING PROTEIN"/>
    <property type="match status" value="1"/>
</dbReference>
<evidence type="ECO:0000259" key="3">
    <source>
        <dbReference type="Pfam" id="PF02826"/>
    </source>
</evidence>
<dbReference type="Gene3D" id="3.40.50.720">
    <property type="entry name" value="NAD(P)-binding Rossmann-like Domain"/>
    <property type="match status" value="2"/>
</dbReference>
<keyword evidence="1" id="KW-0560">Oxidoreductase</keyword>
<dbReference type="GO" id="GO:0051287">
    <property type="term" value="F:NAD binding"/>
    <property type="evidence" value="ECO:0007669"/>
    <property type="project" value="InterPro"/>
</dbReference>
<dbReference type="AlphaFoldDB" id="A0AAQ1JWK3"/>
<sequence>MAVLYKADPVRGARWAQLFAERAPHLPFRLWPDIGDPSSIQYLIAYQPDDLVSRLPQLKVVFSIGAGVDQFDLRLLPAHIPLVRMIEPGIVQGMIEYVTEAALAIHRNLFDYAEHQRNREWRPLPLYPTAKRRIGVLGLGMLGIAVLERLRLFEFDCAGWSRTARSLEGVTCFAGNESLADFLARTEILVCLLPLTDQTRGFLNHQLFQQLPNGASLVHVGRGAQLVVDDFVTALSSGQLKNAILDVTDPEPLPSDSALWAHPRVRITPHIASATHPDSAVEVVLDNIFRHANQIPMLGFVDRDRGY</sequence>
<accession>A0AAQ1JWK3</accession>
<evidence type="ECO:0000313" key="5">
    <source>
        <dbReference type="Proteomes" id="UP000183529"/>
    </source>
</evidence>